<name>A0A6C0CG64_9ZZZZ</name>
<organism evidence="2">
    <name type="scientific">viral metagenome</name>
    <dbReference type="NCBI Taxonomy" id="1070528"/>
    <lineage>
        <taxon>unclassified sequences</taxon>
        <taxon>metagenomes</taxon>
        <taxon>organismal metagenomes</taxon>
    </lineage>
</organism>
<keyword evidence="1" id="KW-0472">Membrane</keyword>
<accession>A0A6C0CG64</accession>
<dbReference type="EMBL" id="MN739411">
    <property type="protein sequence ID" value="QHT03431.1"/>
    <property type="molecule type" value="Genomic_DNA"/>
</dbReference>
<evidence type="ECO:0000256" key="1">
    <source>
        <dbReference type="SAM" id="Phobius"/>
    </source>
</evidence>
<reference evidence="2" key="1">
    <citation type="journal article" date="2020" name="Nature">
        <title>Giant virus diversity and host interactions through global metagenomics.</title>
        <authorList>
            <person name="Schulz F."/>
            <person name="Roux S."/>
            <person name="Paez-Espino D."/>
            <person name="Jungbluth S."/>
            <person name="Walsh D.A."/>
            <person name="Denef V.J."/>
            <person name="McMahon K.D."/>
            <person name="Konstantinidis K.T."/>
            <person name="Eloe-Fadrosh E.A."/>
            <person name="Kyrpides N.C."/>
            <person name="Woyke T."/>
        </authorList>
    </citation>
    <scope>NUCLEOTIDE SEQUENCE</scope>
    <source>
        <strain evidence="2">GVMAG-M-3300021079-18</strain>
    </source>
</reference>
<protein>
    <submittedName>
        <fullName evidence="2">Uncharacterized protein</fullName>
    </submittedName>
</protein>
<proteinExistence type="predicted"/>
<keyword evidence="1" id="KW-1133">Transmembrane helix</keyword>
<sequence>MSFAGRPLLAGPQASSGQTIVVANNQNQSNFPVSTRTILIITFVIILAVVLWTVYQVHKIPITTQQLPVETSLYNLDGLIDLAGNGCCVPPSSIIPDPTYIYDPTSNFTYSTTKVAPSIVCQGTAGITATTCLATVTDKDDTTKPLAHKGITVYYPFAYGPVPSICTSYTPC</sequence>
<dbReference type="AlphaFoldDB" id="A0A6C0CG64"/>
<feature type="transmembrane region" description="Helical" evidence="1">
    <location>
        <begin position="37"/>
        <end position="55"/>
    </location>
</feature>
<evidence type="ECO:0000313" key="2">
    <source>
        <dbReference type="EMBL" id="QHT03431.1"/>
    </source>
</evidence>
<keyword evidence="1" id="KW-0812">Transmembrane</keyword>